<proteinExistence type="predicted"/>
<dbReference type="Proteomes" id="UP000801864">
    <property type="component" value="Unassembled WGS sequence"/>
</dbReference>
<evidence type="ECO:0000313" key="2">
    <source>
        <dbReference type="Proteomes" id="UP000801864"/>
    </source>
</evidence>
<protein>
    <submittedName>
        <fullName evidence="1">Uncharacterized protein</fullName>
    </submittedName>
</protein>
<sequence length="126" mass="14013">MTGHSIQPWHGSPEYTKYSYEHSLRLLVYIPRNSIRHEQDEYECRYRAMQQRRTKDDGHQSLSLSRRYVGSNLSDACSPQSLAGGLRGLGEASCGLLVPARTVTPLPDTALHVDGPEDGVSNGFPI</sequence>
<dbReference type="EMBL" id="QLNT01000014">
    <property type="protein sequence ID" value="KAF3068220.1"/>
    <property type="molecule type" value="Genomic_DNA"/>
</dbReference>
<comment type="caution">
    <text evidence="1">The sequence shown here is derived from an EMBL/GenBank/DDBJ whole genome shotgun (WGS) entry which is preliminary data.</text>
</comment>
<organism evidence="1 2">
    <name type="scientific">Trichoderma lentiforme</name>
    <dbReference type="NCBI Taxonomy" id="1567552"/>
    <lineage>
        <taxon>Eukaryota</taxon>
        <taxon>Fungi</taxon>
        <taxon>Dikarya</taxon>
        <taxon>Ascomycota</taxon>
        <taxon>Pezizomycotina</taxon>
        <taxon>Sordariomycetes</taxon>
        <taxon>Hypocreomycetidae</taxon>
        <taxon>Hypocreales</taxon>
        <taxon>Hypocreaceae</taxon>
        <taxon>Trichoderma</taxon>
    </lineage>
</organism>
<dbReference type="AlphaFoldDB" id="A0A9P5CD26"/>
<gene>
    <name evidence="1" type="ORF">CFAM422_007951</name>
</gene>
<evidence type="ECO:0000313" key="1">
    <source>
        <dbReference type="EMBL" id="KAF3068220.1"/>
    </source>
</evidence>
<reference evidence="1 2" key="1">
    <citation type="submission" date="2018-06" db="EMBL/GenBank/DDBJ databases">
        <title>Genome analysis of cellulolytic fungus Trichoderma lentiforme CFAM-422.</title>
        <authorList>
            <person name="Steindorff A.S."/>
            <person name="Formighieri E.F."/>
            <person name="Midorikawa G.E.O."/>
            <person name="Tamietti M.S."/>
            <person name="Ramos E.Z."/>
            <person name="Silva A.S."/>
            <person name="Bon E.P.S."/>
            <person name="Mendes T.D."/>
            <person name="Damaso M.C.T."/>
            <person name="Favaro L.C.L."/>
        </authorList>
    </citation>
    <scope>NUCLEOTIDE SEQUENCE [LARGE SCALE GENOMIC DNA]</scope>
    <source>
        <strain evidence="1 2">CFAM-422</strain>
    </source>
</reference>
<name>A0A9P5CD26_9HYPO</name>
<accession>A0A9P5CD26</accession>
<keyword evidence="2" id="KW-1185">Reference proteome</keyword>